<evidence type="ECO:0000256" key="1">
    <source>
        <dbReference type="SAM" id="MobiDB-lite"/>
    </source>
</evidence>
<accession>B9TNK6</accession>
<protein>
    <submittedName>
        <fullName evidence="2">Uncharacterized protein</fullName>
    </submittedName>
</protein>
<keyword evidence="3" id="KW-1185">Reference proteome</keyword>
<feature type="compositionally biased region" description="Basic and acidic residues" evidence="1">
    <location>
        <begin position="10"/>
        <end position="22"/>
    </location>
</feature>
<feature type="region of interest" description="Disordered" evidence="1">
    <location>
        <begin position="1"/>
        <end position="150"/>
    </location>
</feature>
<feature type="compositionally biased region" description="Basic and acidic residues" evidence="1">
    <location>
        <begin position="125"/>
        <end position="150"/>
    </location>
</feature>
<evidence type="ECO:0000313" key="2">
    <source>
        <dbReference type="EMBL" id="EEF22559.1"/>
    </source>
</evidence>
<dbReference type="InParanoid" id="B9TNK6"/>
<feature type="non-terminal residue" evidence="2">
    <location>
        <position position="150"/>
    </location>
</feature>
<dbReference type="Proteomes" id="UP000008311">
    <property type="component" value="Unassembled WGS sequence"/>
</dbReference>
<organism evidence="2 3">
    <name type="scientific">Ricinus communis</name>
    <name type="common">Castor bean</name>
    <dbReference type="NCBI Taxonomy" id="3988"/>
    <lineage>
        <taxon>Eukaryota</taxon>
        <taxon>Viridiplantae</taxon>
        <taxon>Streptophyta</taxon>
        <taxon>Embryophyta</taxon>
        <taxon>Tracheophyta</taxon>
        <taxon>Spermatophyta</taxon>
        <taxon>Magnoliopsida</taxon>
        <taxon>eudicotyledons</taxon>
        <taxon>Gunneridae</taxon>
        <taxon>Pentapetalae</taxon>
        <taxon>rosids</taxon>
        <taxon>fabids</taxon>
        <taxon>Malpighiales</taxon>
        <taxon>Euphorbiaceae</taxon>
        <taxon>Acalyphoideae</taxon>
        <taxon>Acalypheae</taxon>
        <taxon>Ricinus</taxon>
    </lineage>
</organism>
<dbReference type="EMBL" id="EQ992894">
    <property type="protein sequence ID" value="EEF22559.1"/>
    <property type="molecule type" value="Genomic_DNA"/>
</dbReference>
<proteinExistence type="predicted"/>
<name>B9TNK6_RICCO</name>
<sequence length="150" mass="16867">MIGKGRRDRPHAEGQHRPHELDAALGRAGVSRAAQHVHHIDHHLGDVARHQRGRRKMRQQEPADGAMHAHRRRAQEACGHHPARSGRLHRRSGHAAHHEAQQQHQLQQQRPAQRAALAALDGGDEQARCRHAQDESGKGQELEQDGHLRT</sequence>
<evidence type="ECO:0000313" key="3">
    <source>
        <dbReference type="Proteomes" id="UP000008311"/>
    </source>
</evidence>
<reference evidence="3" key="1">
    <citation type="journal article" date="2010" name="Nat. Biotechnol.">
        <title>Draft genome sequence of the oilseed species Ricinus communis.</title>
        <authorList>
            <person name="Chan A.P."/>
            <person name="Crabtree J."/>
            <person name="Zhao Q."/>
            <person name="Lorenzi H."/>
            <person name="Orvis J."/>
            <person name="Puiu D."/>
            <person name="Melake-Berhan A."/>
            <person name="Jones K.M."/>
            <person name="Redman J."/>
            <person name="Chen G."/>
            <person name="Cahoon E.B."/>
            <person name="Gedil M."/>
            <person name="Stanke M."/>
            <person name="Haas B.J."/>
            <person name="Wortman J.R."/>
            <person name="Fraser-Liggett C.M."/>
            <person name="Ravel J."/>
            <person name="Rabinowicz P.D."/>
        </authorList>
    </citation>
    <scope>NUCLEOTIDE SEQUENCE [LARGE SCALE GENOMIC DNA]</scope>
    <source>
        <strain evidence="3">cv. Hale</strain>
    </source>
</reference>
<gene>
    <name evidence="2" type="ORF">RCOM_2104130</name>
</gene>
<feature type="compositionally biased region" description="Basic residues" evidence="1">
    <location>
        <begin position="81"/>
        <end position="95"/>
    </location>
</feature>
<dbReference type="AlphaFoldDB" id="B9TNK6"/>
<feature type="compositionally biased region" description="Low complexity" evidence="1">
    <location>
        <begin position="102"/>
        <end position="121"/>
    </location>
</feature>